<organism evidence="2 3">
    <name type="scientific">Trichonephila inaurata madagascariensis</name>
    <dbReference type="NCBI Taxonomy" id="2747483"/>
    <lineage>
        <taxon>Eukaryota</taxon>
        <taxon>Metazoa</taxon>
        <taxon>Ecdysozoa</taxon>
        <taxon>Arthropoda</taxon>
        <taxon>Chelicerata</taxon>
        <taxon>Arachnida</taxon>
        <taxon>Araneae</taxon>
        <taxon>Araneomorphae</taxon>
        <taxon>Entelegynae</taxon>
        <taxon>Araneoidea</taxon>
        <taxon>Nephilidae</taxon>
        <taxon>Trichonephila</taxon>
        <taxon>Trichonephila inaurata</taxon>
    </lineage>
</organism>
<comment type="caution">
    <text evidence="2">The sequence shown here is derived from an EMBL/GenBank/DDBJ whole genome shotgun (WGS) entry which is preliminary data.</text>
</comment>
<evidence type="ECO:0000259" key="1">
    <source>
        <dbReference type="PROSITE" id="PS50994"/>
    </source>
</evidence>
<protein>
    <submittedName>
        <fullName evidence="2">Putative gypsy-29-i nvi</fullName>
    </submittedName>
</protein>
<accession>A0A8X6XJD3</accession>
<dbReference type="PANTHER" id="PTHR38681">
    <property type="entry name" value="RETROVIRUS-RELATED POL POLYPROTEIN FROM TRANSPOSON 412-LIKE PROTEIN-RELATED"/>
    <property type="match status" value="1"/>
</dbReference>
<dbReference type="PROSITE" id="PS50994">
    <property type="entry name" value="INTEGRASE"/>
    <property type="match status" value="1"/>
</dbReference>
<dbReference type="PANTHER" id="PTHR38681:SF1">
    <property type="entry name" value="RETROVIRUS-RELATED POL POLYPROTEIN FROM TRANSPOSON 412-LIKE PROTEIN"/>
    <property type="match status" value="1"/>
</dbReference>
<feature type="domain" description="Integrase catalytic" evidence="1">
    <location>
        <begin position="1"/>
        <end position="87"/>
    </location>
</feature>
<name>A0A8X6XJD3_9ARAC</name>
<sequence>MEAFPMPDIRAKTVADNILKGLISRFGTPLVITTDQGTQLEALLFQKLSKLLGFKRNKIITYRQANGCIERWHRTLKASIMCQENES</sequence>
<gene>
    <name evidence="2" type="ORF">TNIN_105761</name>
</gene>
<evidence type="ECO:0000313" key="3">
    <source>
        <dbReference type="Proteomes" id="UP000886998"/>
    </source>
</evidence>
<keyword evidence="3" id="KW-1185">Reference proteome</keyword>
<dbReference type="Proteomes" id="UP000886998">
    <property type="component" value="Unassembled WGS sequence"/>
</dbReference>
<dbReference type="GO" id="GO:0015074">
    <property type="term" value="P:DNA integration"/>
    <property type="evidence" value="ECO:0007669"/>
    <property type="project" value="InterPro"/>
</dbReference>
<dbReference type="SUPFAM" id="SSF53098">
    <property type="entry name" value="Ribonuclease H-like"/>
    <property type="match status" value="1"/>
</dbReference>
<evidence type="ECO:0000313" key="2">
    <source>
        <dbReference type="EMBL" id="GFY54967.1"/>
    </source>
</evidence>
<dbReference type="OrthoDB" id="6429056at2759"/>
<dbReference type="Gene3D" id="3.30.420.10">
    <property type="entry name" value="Ribonuclease H-like superfamily/Ribonuclease H"/>
    <property type="match status" value="1"/>
</dbReference>
<dbReference type="InterPro" id="IPR012337">
    <property type="entry name" value="RNaseH-like_sf"/>
</dbReference>
<dbReference type="InterPro" id="IPR036397">
    <property type="entry name" value="RNaseH_sf"/>
</dbReference>
<proteinExistence type="predicted"/>
<dbReference type="EMBL" id="BMAV01010100">
    <property type="protein sequence ID" value="GFY54967.1"/>
    <property type="molecule type" value="Genomic_DNA"/>
</dbReference>
<reference evidence="2" key="1">
    <citation type="submission" date="2020-08" db="EMBL/GenBank/DDBJ databases">
        <title>Multicomponent nature underlies the extraordinary mechanical properties of spider dragline silk.</title>
        <authorList>
            <person name="Kono N."/>
            <person name="Nakamura H."/>
            <person name="Mori M."/>
            <person name="Yoshida Y."/>
            <person name="Ohtoshi R."/>
            <person name="Malay A.D."/>
            <person name="Moran D.A.P."/>
            <person name="Tomita M."/>
            <person name="Numata K."/>
            <person name="Arakawa K."/>
        </authorList>
    </citation>
    <scope>NUCLEOTIDE SEQUENCE</scope>
</reference>
<dbReference type="GO" id="GO:0003676">
    <property type="term" value="F:nucleic acid binding"/>
    <property type="evidence" value="ECO:0007669"/>
    <property type="project" value="InterPro"/>
</dbReference>
<dbReference type="AlphaFoldDB" id="A0A8X6XJD3"/>
<dbReference type="InterPro" id="IPR001584">
    <property type="entry name" value="Integrase_cat-core"/>
</dbReference>